<evidence type="ECO:0000256" key="4">
    <source>
        <dbReference type="PROSITE-ProRule" id="PRU00339"/>
    </source>
</evidence>
<dbReference type="SMART" id="SM00028">
    <property type="entry name" value="TPR"/>
    <property type="match status" value="3"/>
</dbReference>
<dbReference type="InterPro" id="IPR019734">
    <property type="entry name" value="TPR_rpt"/>
</dbReference>
<dbReference type="EMBL" id="FSRG01000007">
    <property type="protein sequence ID" value="SIO36974.1"/>
    <property type="molecule type" value="Genomic_DNA"/>
</dbReference>
<dbReference type="PROSITE" id="PS50005">
    <property type="entry name" value="TPR"/>
    <property type="match status" value="2"/>
</dbReference>
<dbReference type="SUPFAM" id="SSF48452">
    <property type="entry name" value="TPR-like"/>
    <property type="match status" value="1"/>
</dbReference>
<dbReference type="PANTHER" id="PTHR44943:SF9">
    <property type="entry name" value="TPR-REPEAT-CONTAINING PROTEIN"/>
    <property type="match status" value="1"/>
</dbReference>
<keyword evidence="5" id="KW-1133">Transmembrane helix</keyword>
<keyword evidence="2 4" id="KW-0802">TPR repeat</keyword>
<organism evidence="6 7">
    <name type="scientific">Halodesulfovibrio marinisediminis DSM 17456</name>
    <dbReference type="NCBI Taxonomy" id="1121457"/>
    <lineage>
        <taxon>Bacteria</taxon>
        <taxon>Pseudomonadati</taxon>
        <taxon>Thermodesulfobacteriota</taxon>
        <taxon>Desulfovibrionia</taxon>
        <taxon>Desulfovibrionales</taxon>
        <taxon>Desulfovibrionaceae</taxon>
        <taxon>Halodesulfovibrio</taxon>
    </lineage>
</organism>
<feature type="repeat" description="TPR" evidence="4">
    <location>
        <begin position="90"/>
        <end position="123"/>
    </location>
</feature>
<dbReference type="PROSITE" id="PS50293">
    <property type="entry name" value="TPR_REGION"/>
    <property type="match status" value="1"/>
</dbReference>
<dbReference type="PANTHER" id="PTHR44943">
    <property type="entry name" value="CELLULOSE SYNTHASE OPERON PROTEIN C"/>
    <property type="match status" value="1"/>
</dbReference>
<keyword evidence="7" id="KW-1185">Reference proteome</keyword>
<dbReference type="AlphaFoldDB" id="A0A1N6IY06"/>
<keyword evidence="5" id="KW-0812">Transmembrane</keyword>
<sequence length="208" mass="23648">MTKREAARLQEEFKKGMYVKKSTTIMCTVFALCLGVFLGNLLTVIYTAQPPAQQSTAIQQSQPTQPQVSQSQASRIIDLERLTRNEPDNISAWQQLGNAYYDANRPEHAIKAYIKSLELDESFPNIWTDLGTMYRRTGQFQKAIESYDNALKFAPTHPNALFNKGIVYLHDLEQKEKGIAAWEELLKSNPSARTPQGKPLKEFIDAHR</sequence>
<evidence type="ECO:0000256" key="5">
    <source>
        <dbReference type="SAM" id="Phobius"/>
    </source>
</evidence>
<keyword evidence="3" id="KW-0793">Thylakoid</keyword>
<accession>A0A1N6IY06</accession>
<feature type="repeat" description="TPR" evidence="4">
    <location>
        <begin position="124"/>
        <end position="157"/>
    </location>
</feature>
<feature type="transmembrane region" description="Helical" evidence="5">
    <location>
        <begin position="24"/>
        <end position="46"/>
    </location>
</feature>
<protein>
    <submittedName>
        <fullName evidence="6">Tetratricopeptide repeat-containing protein</fullName>
    </submittedName>
</protein>
<keyword evidence="5" id="KW-0472">Membrane</keyword>
<dbReference type="InterPro" id="IPR011990">
    <property type="entry name" value="TPR-like_helical_dom_sf"/>
</dbReference>
<evidence type="ECO:0000256" key="1">
    <source>
        <dbReference type="ARBA" id="ARBA00022737"/>
    </source>
</evidence>
<dbReference type="Gene3D" id="1.25.40.10">
    <property type="entry name" value="Tetratricopeptide repeat domain"/>
    <property type="match status" value="1"/>
</dbReference>
<dbReference type="STRING" id="1121457.SAMN02745161_3047"/>
<keyword evidence="1" id="KW-0677">Repeat</keyword>
<evidence type="ECO:0000313" key="6">
    <source>
        <dbReference type="EMBL" id="SIO36974.1"/>
    </source>
</evidence>
<reference evidence="7" key="1">
    <citation type="submission" date="2016-11" db="EMBL/GenBank/DDBJ databases">
        <authorList>
            <person name="Varghese N."/>
            <person name="Submissions S."/>
        </authorList>
    </citation>
    <scope>NUCLEOTIDE SEQUENCE [LARGE SCALE GENOMIC DNA]</scope>
    <source>
        <strain evidence="7">DSM 17456</strain>
    </source>
</reference>
<dbReference type="Pfam" id="PF00515">
    <property type="entry name" value="TPR_1"/>
    <property type="match status" value="1"/>
</dbReference>
<evidence type="ECO:0000256" key="2">
    <source>
        <dbReference type="ARBA" id="ARBA00022803"/>
    </source>
</evidence>
<dbReference type="InterPro" id="IPR051685">
    <property type="entry name" value="Ycf3/AcsC/BcsC/TPR_MFPF"/>
</dbReference>
<evidence type="ECO:0000256" key="3">
    <source>
        <dbReference type="ARBA" id="ARBA00023078"/>
    </source>
</evidence>
<dbReference type="OrthoDB" id="5338908at2"/>
<gene>
    <name evidence="6" type="ORF">SAMN02745161_3047</name>
</gene>
<dbReference type="RefSeq" id="WP_084539517.1">
    <property type="nucleotide sequence ID" value="NZ_FSRG01000007.1"/>
</dbReference>
<proteinExistence type="predicted"/>
<evidence type="ECO:0000313" key="7">
    <source>
        <dbReference type="Proteomes" id="UP000184694"/>
    </source>
</evidence>
<dbReference type="Pfam" id="PF13414">
    <property type="entry name" value="TPR_11"/>
    <property type="match status" value="1"/>
</dbReference>
<dbReference type="Proteomes" id="UP000184694">
    <property type="component" value="Unassembled WGS sequence"/>
</dbReference>
<name>A0A1N6IY06_9BACT</name>